<evidence type="ECO:0000256" key="7">
    <source>
        <dbReference type="ARBA" id="ARBA00022679"/>
    </source>
</evidence>
<dbReference type="PIRSF" id="PIRSF006268">
    <property type="entry name" value="ApbE"/>
    <property type="match status" value="1"/>
</dbReference>
<keyword evidence="10 18" id="KW-0274">FAD</keyword>
<feature type="binding site" evidence="19">
    <location>
        <position position="285"/>
    </location>
    <ligand>
        <name>Mg(2+)</name>
        <dbReference type="ChEBI" id="CHEBI:18420"/>
    </ligand>
</feature>
<evidence type="ECO:0000313" key="21">
    <source>
        <dbReference type="Proteomes" id="UP001178354"/>
    </source>
</evidence>
<dbReference type="Gene3D" id="3.10.520.10">
    <property type="entry name" value="ApbE-like domains"/>
    <property type="match status" value="1"/>
</dbReference>
<evidence type="ECO:0000256" key="6">
    <source>
        <dbReference type="ARBA" id="ARBA00022630"/>
    </source>
</evidence>
<keyword evidence="21" id="KW-1185">Reference proteome</keyword>
<evidence type="ECO:0000256" key="13">
    <source>
        <dbReference type="ARBA" id="ARBA00023139"/>
    </source>
</evidence>
<evidence type="ECO:0000256" key="1">
    <source>
        <dbReference type="ARBA" id="ARBA00008282"/>
    </source>
</evidence>
<comment type="similarity">
    <text evidence="1 18">Belongs to the ApbE family.</text>
</comment>
<evidence type="ECO:0000256" key="10">
    <source>
        <dbReference type="ARBA" id="ARBA00022827"/>
    </source>
</evidence>
<comment type="cofactor">
    <cofactor evidence="19">
        <name>Mg(2+)</name>
        <dbReference type="ChEBI" id="CHEBI:18420"/>
    </cofactor>
    <cofactor evidence="19">
        <name>Mn(2+)</name>
        <dbReference type="ChEBI" id="CHEBI:29035"/>
    </cofactor>
    <text evidence="19">Magnesium. Can also use manganese.</text>
</comment>
<evidence type="ECO:0000256" key="18">
    <source>
        <dbReference type="PIRNR" id="PIRNR006268"/>
    </source>
</evidence>
<keyword evidence="14" id="KW-0449">Lipoprotein</keyword>
<keyword evidence="12" id="KW-0472">Membrane</keyword>
<proteinExistence type="inferred from homology"/>
<dbReference type="Pfam" id="PF02424">
    <property type="entry name" value="ApbE"/>
    <property type="match status" value="1"/>
</dbReference>
<keyword evidence="9" id="KW-0732">Signal</keyword>
<feature type="binding site" evidence="19">
    <location>
        <position position="281"/>
    </location>
    <ligand>
        <name>Mg(2+)</name>
        <dbReference type="ChEBI" id="CHEBI:18420"/>
    </ligand>
</feature>
<evidence type="ECO:0000256" key="3">
    <source>
        <dbReference type="ARBA" id="ARBA00016337"/>
    </source>
</evidence>
<evidence type="ECO:0000256" key="2">
    <source>
        <dbReference type="ARBA" id="ARBA00011955"/>
    </source>
</evidence>
<comment type="catalytic activity">
    <reaction evidence="16 18">
        <text>L-threonyl-[protein] + FAD = FMN-L-threonyl-[protein] + AMP + H(+)</text>
        <dbReference type="Rhea" id="RHEA:36847"/>
        <dbReference type="Rhea" id="RHEA-COMP:11060"/>
        <dbReference type="Rhea" id="RHEA-COMP:11061"/>
        <dbReference type="ChEBI" id="CHEBI:15378"/>
        <dbReference type="ChEBI" id="CHEBI:30013"/>
        <dbReference type="ChEBI" id="CHEBI:57692"/>
        <dbReference type="ChEBI" id="CHEBI:74257"/>
        <dbReference type="ChEBI" id="CHEBI:456215"/>
        <dbReference type="EC" id="2.7.1.180"/>
    </reaction>
</comment>
<keyword evidence="7 18" id="KW-0808">Transferase</keyword>
<reference evidence="20" key="1">
    <citation type="journal article" date="2010" name="Int. J. Syst. Evol. Microbiol.">
        <title>Porticoccus litoralis gen. nov., sp. nov., a gammaproteobacterium isolated from the Yellow Sea.</title>
        <authorList>
            <person name="Oh H.M."/>
            <person name="Kim H."/>
            <person name="Kim K.M."/>
            <person name="Min G.S."/>
            <person name="Cho J.C."/>
        </authorList>
    </citation>
    <scope>NUCLEOTIDE SEQUENCE</scope>
    <source>
        <strain evidence="20">DSM 25064</strain>
    </source>
</reference>
<keyword evidence="4" id="KW-1003">Cell membrane</keyword>
<dbReference type="AlphaFoldDB" id="A0AAW8B495"/>
<keyword evidence="11 18" id="KW-0460">Magnesium</keyword>
<dbReference type="FunFam" id="3.10.520.10:FF:000001">
    <property type="entry name" value="FAD:protein FMN transferase"/>
    <property type="match status" value="1"/>
</dbReference>
<sequence>MFVLLISLLLVACSETPEQYVFSGLTMGTTYQVKVVPAGVPVPDNFGKTIQSTLESLDSTFSTYQTDSELMSLNRTPVGETMSLSQPMMRVLGISDQVFQLTGGAFDPTVGPLVNLWGFGPDPSQDKVPELSKIKTQLGRIGFGKLAVDHGAASARRTADIQLDLSAVAKGFAVDVVAELLTSHGLVNYLVEVGGELRTNGLKANGQPWRIAIESPTLERREVQQALTLGNAAIATSGDYRNYFERGGRRYSHTIDPRTGFPITHQLASVTVIAEDTASADALATGLMVMGHAESLALAEKNDLAIYLLVKEEAEFKAYYSSAFAPYLSGE</sequence>
<keyword evidence="13" id="KW-0564">Palmitate</keyword>
<keyword evidence="8 18" id="KW-0479">Metal-binding</keyword>
<dbReference type="InterPro" id="IPR003374">
    <property type="entry name" value="ApbE-like_sf"/>
</dbReference>
<dbReference type="RefSeq" id="WP_305170857.1">
    <property type="nucleotide sequence ID" value="NZ_JAUUUU010000005.1"/>
</dbReference>
<keyword evidence="6 18" id="KW-0285">Flavoprotein</keyword>
<evidence type="ECO:0000256" key="16">
    <source>
        <dbReference type="ARBA" id="ARBA00048540"/>
    </source>
</evidence>
<feature type="binding site" evidence="19">
    <location>
        <position position="167"/>
    </location>
    <ligand>
        <name>Mg(2+)</name>
        <dbReference type="ChEBI" id="CHEBI:18420"/>
    </ligand>
</feature>
<evidence type="ECO:0000256" key="19">
    <source>
        <dbReference type="PIRSR" id="PIRSR006268-2"/>
    </source>
</evidence>
<organism evidence="20 21">
    <name type="scientific">Porticoccus litoralis</name>
    <dbReference type="NCBI Taxonomy" id="434086"/>
    <lineage>
        <taxon>Bacteria</taxon>
        <taxon>Pseudomonadati</taxon>
        <taxon>Pseudomonadota</taxon>
        <taxon>Gammaproteobacteria</taxon>
        <taxon>Cellvibrionales</taxon>
        <taxon>Porticoccaceae</taxon>
        <taxon>Porticoccus</taxon>
    </lineage>
</organism>
<name>A0AAW8B495_9GAMM</name>
<dbReference type="GO" id="GO:0005886">
    <property type="term" value="C:plasma membrane"/>
    <property type="evidence" value="ECO:0007669"/>
    <property type="project" value="UniProtKB-SubCell"/>
</dbReference>
<dbReference type="GO" id="GO:0016740">
    <property type="term" value="F:transferase activity"/>
    <property type="evidence" value="ECO:0007669"/>
    <property type="project" value="UniProtKB-UniRule"/>
</dbReference>
<evidence type="ECO:0000256" key="4">
    <source>
        <dbReference type="ARBA" id="ARBA00022475"/>
    </source>
</evidence>
<reference evidence="20" key="2">
    <citation type="submission" date="2023-08" db="EMBL/GenBank/DDBJ databases">
        <authorList>
            <person name="Luo J."/>
        </authorList>
    </citation>
    <scope>NUCLEOTIDE SEQUENCE</scope>
    <source>
        <strain evidence="20">DSM 25064</strain>
    </source>
</reference>
<comment type="caution">
    <text evidence="20">The sequence shown here is derived from an EMBL/GenBank/DDBJ whole genome shotgun (WGS) entry which is preliminary data.</text>
</comment>
<evidence type="ECO:0000256" key="14">
    <source>
        <dbReference type="ARBA" id="ARBA00023288"/>
    </source>
</evidence>
<keyword evidence="5" id="KW-0997">Cell inner membrane</keyword>
<evidence type="ECO:0000256" key="15">
    <source>
        <dbReference type="ARBA" id="ARBA00031306"/>
    </source>
</evidence>
<evidence type="ECO:0000313" key="20">
    <source>
        <dbReference type="EMBL" id="MDP1521193.1"/>
    </source>
</evidence>
<evidence type="ECO:0000256" key="8">
    <source>
        <dbReference type="ARBA" id="ARBA00022723"/>
    </source>
</evidence>
<dbReference type="Proteomes" id="UP001178354">
    <property type="component" value="Unassembled WGS sequence"/>
</dbReference>
<gene>
    <name evidence="20" type="ORF">Q8A57_09455</name>
</gene>
<dbReference type="InterPro" id="IPR024932">
    <property type="entry name" value="ApbE"/>
</dbReference>
<protein>
    <recommendedName>
        <fullName evidence="3 18">FAD:protein FMN transferase</fullName>
        <ecNumber evidence="2 18">2.7.1.180</ecNumber>
    </recommendedName>
    <alternativeName>
        <fullName evidence="15 18">Flavin transferase</fullName>
    </alternativeName>
</protein>
<comment type="subcellular location">
    <subcellularLocation>
        <location evidence="17">Cell inner membrane</location>
        <topology evidence="17">Lipid-anchor</topology>
        <orientation evidence="17">Periplasmic side</orientation>
    </subcellularLocation>
</comment>
<dbReference type="EC" id="2.7.1.180" evidence="2 18"/>
<evidence type="ECO:0000256" key="9">
    <source>
        <dbReference type="ARBA" id="ARBA00022729"/>
    </source>
</evidence>
<evidence type="ECO:0000256" key="17">
    <source>
        <dbReference type="ARBA" id="ARBA00060485"/>
    </source>
</evidence>
<dbReference type="EMBL" id="JAUUUU010000005">
    <property type="protein sequence ID" value="MDP1521193.1"/>
    <property type="molecule type" value="Genomic_DNA"/>
</dbReference>
<evidence type="ECO:0000256" key="11">
    <source>
        <dbReference type="ARBA" id="ARBA00022842"/>
    </source>
</evidence>
<dbReference type="PANTHER" id="PTHR30040">
    <property type="entry name" value="THIAMINE BIOSYNTHESIS LIPOPROTEIN APBE"/>
    <property type="match status" value="1"/>
</dbReference>
<evidence type="ECO:0000256" key="5">
    <source>
        <dbReference type="ARBA" id="ARBA00022519"/>
    </source>
</evidence>
<accession>A0AAW8B495</accession>
<dbReference type="GO" id="GO:0046872">
    <property type="term" value="F:metal ion binding"/>
    <property type="evidence" value="ECO:0007669"/>
    <property type="project" value="UniProtKB-UniRule"/>
</dbReference>
<evidence type="ECO:0000256" key="12">
    <source>
        <dbReference type="ARBA" id="ARBA00023136"/>
    </source>
</evidence>
<dbReference type="SUPFAM" id="SSF143631">
    <property type="entry name" value="ApbE-like"/>
    <property type="match status" value="1"/>
</dbReference>
<dbReference type="PANTHER" id="PTHR30040:SF2">
    <property type="entry name" value="FAD:PROTEIN FMN TRANSFERASE"/>
    <property type="match status" value="1"/>
</dbReference>